<dbReference type="PANTHER" id="PTHR10788">
    <property type="entry name" value="TREHALOSE-6-PHOSPHATE SYNTHASE"/>
    <property type="match status" value="1"/>
</dbReference>
<protein>
    <submittedName>
        <fullName evidence="2">Trehalose-6-phosphate synthase</fullName>
    </submittedName>
</protein>
<organism evidence="2 3">
    <name type="scientific">Haloferax namakaokahaiae</name>
    <dbReference type="NCBI Taxonomy" id="1748331"/>
    <lineage>
        <taxon>Archaea</taxon>
        <taxon>Methanobacteriati</taxon>
        <taxon>Methanobacteriota</taxon>
        <taxon>Stenosarchaea group</taxon>
        <taxon>Halobacteria</taxon>
        <taxon>Halobacteriales</taxon>
        <taxon>Haloferacaceae</taxon>
        <taxon>Haloferax</taxon>
    </lineage>
</organism>
<name>A0ABD5ZD55_9EURY</name>
<dbReference type="GO" id="GO:0016758">
    <property type="term" value="F:hexosyltransferase activity"/>
    <property type="evidence" value="ECO:0007669"/>
    <property type="project" value="UniProtKB-ARBA"/>
</dbReference>
<evidence type="ECO:0000256" key="1">
    <source>
        <dbReference type="SAM" id="MobiDB-lite"/>
    </source>
</evidence>
<reference evidence="2 3" key="1">
    <citation type="journal article" date="2019" name="Int. J. Syst. Evol. Microbiol.">
        <title>The Global Catalogue of Microorganisms (GCM) 10K type strain sequencing project: providing services to taxonomists for standard genome sequencing and annotation.</title>
        <authorList>
            <consortium name="The Broad Institute Genomics Platform"/>
            <consortium name="The Broad Institute Genome Sequencing Center for Infectious Disease"/>
            <person name="Wu L."/>
            <person name="Ma J."/>
        </authorList>
    </citation>
    <scope>NUCLEOTIDE SEQUENCE [LARGE SCALE GENOMIC DNA]</scope>
    <source>
        <strain evidence="2 3">DSM 29988</strain>
    </source>
</reference>
<dbReference type="InterPro" id="IPR001830">
    <property type="entry name" value="Glyco_trans_20"/>
</dbReference>
<evidence type="ECO:0000313" key="2">
    <source>
        <dbReference type="EMBL" id="MFC7203212.1"/>
    </source>
</evidence>
<evidence type="ECO:0000313" key="3">
    <source>
        <dbReference type="Proteomes" id="UP001596481"/>
    </source>
</evidence>
<feature type="region of interest" description="Disordered" evidence="1">
    <location>
        <begin position="1"/>
        <end position="30"/>
    </location>
</feature>
<accession>A0ABD5ZD55</accession>
<dbReference type="AlphaFoldDB" id="A0ABD5ZD55"/>
<comment type="caution">
    <text evidence="2">The sequence shown here is derived from an EMBL/GenBank/DDBJ whole genome shotgun (WGS) entry which is preliminary data.</text>
</comment>
<sequence length="515" mass="57757">MSGRNSDPVDVSPLSAQSDAPAGDQRDEEPAVIVVSNRQPYRHEWDGDEVTVSRPTGGLSSGLDAALREVGGTWIAWGDGDADKVVVDDDCVTVPPDAPEDEQYTLNRVWLDEDEVDNYYYGFSNRVLWPLCHNALTTVRSNVQYWETYRDVNEHFADAIATRASADDVVWLQDYHLALAPQMLGSRLSEDVSVTQFWHIPWPSWDTFRACPHAEELLRGLLGNDLFCVHVPRYRKHFLECVDAALPEAVIDWSTGQVFHRDGTTTVEVFPLGVDLDRIDRHASTAEGREGLESFVADHDIDDDTELLLSVDRLDYSKGILTRLFALEHFLETNPEWRGELTFVQVGTESRSSIPAYSELQTDIGEAVARINERFATADWKPIVYTTDYVANETLYALFRSADICLVTPLRDGMNLVAQEFVAAQTDADPGVLVLSTMAGVHDLVGDAAVSVAPYDTTQFVSGIEEALSMSVDERRERFRELHGEIQHYEVSVWVNEVLDRITSLATSDREQNRV</sequence>
<dbReference type="CDD" id="cd03788">
    <property type="entry name" value="GT20_TPS"/>
    <property type="match status" value="1"/>
</dbReference>
<keyword evidence="3" id="KW-1185">Reference proteome</keyword>
<dbReference type="GO" id="GO:0005992">
    <property type="term" value="P:trehalose biosynthetic process"/>
    <property type="evidence" value="ECO:0007669"/>
    <property type="project" value="UniProtKB-ARBA"/>
</dbReference>
<dbReference type="RefSeq" id="WP_390222552.1">
    <property type="nucleotide sequence ID" value="NZ_JBHTAA010000002.1"/>
</dbReference>
<proteinExistence type="predicted"/>
<dbReference type="PANTHER" id="PTHR10788:SF106">
    <property type="entry name" value="BCDNA.GH08860"/>
    <property type="match status" value="1"/>
</dbReference>
<dbReference type="Pfam" id="PF00982">
    <property type="entry name" value="Glyco_transf_20"/>
    <property type="match status" value="1"/>
</dbReference>
<dbReference type="SUPFAM" id="SSF53756">
    <property type="entry name" value="UDP-Glycosyltransferase/glycogen phosphorylase"/>
    <property type="match status" value="1"/>
</dbReference>
<gene>
    <name evidence="2" type="ORF">ACFQJC_06775</name>
</gene>
<dbReference type="Gene3D" id="3.40.50.2000">
    <property type="entry name" value="Glycogen Phosphorylase B"/>
    <property type="match status" value="2"/>
</dbReference>
<dbReference type="EMBL" id="JBHTAA010000002">
    <property type="protein sequence ID" value="MFC7203212.1"/>
    <property type="molecule type" value="Genomic_DNA"/>
</dbReference>
<dbReference type="Proteomes" id="UP001596481">
    <property type="component" value="Unassembled WGS sequence"/>
</dbReference>